<name>A7NH73_ROSCS</name>
<dbReference type="RefSeq" id="WP_012119250.1">
    <property type="nucleotide sequence ID" value="NC_009767.1"/>
</dbReference>
<dbReference type="SUPFAM" id="SSF48179">
    <property type="entry name" value="6-phosphogluconate dehydrogenase C-terminal domain-like"/>
    <property type="match status" value="1"/>
</dbReference>
<keyword evidence="3 6" id="KW-0560">Oxidoreductase</keyword>
<dbReference type="InterPro" id="IPR036291">
    <property type="entry name" value="NAD(P)-bd_dom_sf"/>
</dbReference>
<organism evidence="6 7">
    <name type="scientific">Roseiflexus castenholzii (strain DSM 13941 / HLO8)</name>
    <dbReference type="NCBI Taxonomy" id="383372"/>
    <lineage>
        <taxon>Bacteria</taxon>
        <taxon>Bacillati</taxon>
        <taxon>Chloroflexota</taxon>
        <taxon>Chloroflexia</taxon>
        <taxon>Chloroflexales</taxon>
        <taxon>Roseiflexineae</taxon>
        <taxon>Roseiflexaceae</taxon>
        <taxon>Roseiflexus</taxon>
    </lineage>
</organism>
<dbReference type="STRING" id="383372.Rcas_0698"/>
<dbReference type="PANTHER" id="PTHR21708">
    <property type="entry name" value="PROBABLE 2-DEHYDROPANTOATE 2-REDUCTASE"/>
    <property type="match status" value="1"/>
</dbReference>
<dbReference type="SUPFAM" id="SSF51735">
    <property type="entry name" value="NAD(P)-binding Rossmann-fold domains"/>
    <property type="match status" value="1"/>
</dbReference>
<dbReference type="Pfam" id="PF02558">
    <property type="entry name" value="ApbA"/>
    <property type="match status" value="1"/>
</dbReference>
<dbReference type="HOGENOM" id="CLU_031468_6_1_0"/>
<gene>
    <name evidence="6" type="ordered locus">Rcas_0698</name>
</gene>
<dbReference type="NCBIfam" id="NF005089">
    <property type="entry name" value="PRK06522.1-4"/>
    <property type="match status" value="1"/>
</dbReference>
<keyword evidence="7" id="KW-1185">Reference proteome</keyword>
<evidence type="ECO:0000259" key="5">
    <source>
        <dbReference type="Pfam" id="PF08546"/>
    </source>
</evidence>
<proteinExistence type="inferred from homology"/>
<feature type="domain" description="Ketopantoate reductase C-terminal" evidence="5">
    <location>
        <begin position="199"/>
        <end position="320"/>
    </location>
</feature>
<dbReference type="InterPro" id="IPR013328">
    <property type="entry name" value="6PGD_dom2"/>
</dbReference>
<dbReference type="Proteomes" id="UP000000263">
    <property type="component" value="Chromosome"/>
</dbReference>
<reference evidence="6 7" key="1">
    <citation type="submission" date="2007-08" db="EMBL/GenBank/DDBJ databases">
        <title>Complete sequence of Roseiflexus castenholzii DSM 13941.</title>
        <authorList>
            <consortium name="US DOE Joint Genome Institute"/>
            <person name="Copeland A."/>
            <person name="Lucas S."/>
            <person name="Lapidus A."/>
            <person name="Barry K."/>
            <person name="Glavina del Rio T."/>
            <person name="Dalin E."/>
            <person name="Tice H."/>
            <person name="Pitluck S."/>
            <person name="Thompson L.S."/>
            <person name="Brettin T."/>
            <person name="Bruce D."/>
            <person name="Detter J.C."/>
            <person name="Han C."/>
            <person name="Tapia R."/>
            <person name="Schmutz J."/>
            <person name="Larimer F."/>
            <person name="Land M."/>
            <person name="Hauser L."/>
            <person name="Kyrpides N."/>
            <person name="Mikhailova N."/>
            <person name="Bryant D.A."/>
            <person name="Hanada S."/>
            <person name="Tsukatani Y."/>
            <person name="Richardson P."/>
        </authorList>
    </citation>
    <scope>NUCLEOTIDE SEQUENCE [LARGE SCALE GENOMIC DNA]</scope>
    <source>
        <strain evidence="7">DSM 13941 / HLO8</strain>
    </source>
</reference>
<evidence type="ECO:0000313" key="6">
    <source>
        <dbReference type="EMBL" id="ABU56820.1"/>
    </source>
</evidence>
<dbReference type="OrthoDB" id="9793586at2"/>
<dbReference type="PANTHER" id="PTHR21708:SF45">
    <property type="entry name" value="2-DEHYDROPANTOATE 2-REDUCTASE"/>
    <property type="match status" value="1"/>
</dbReference>
<comment type="similarity">
    <text evidence="1">Belongs to the ketopantoate reductase family.</text>
</comment>
<dbReference type="Pfam" id="PF08546">
    <property type="entry name" value="ApbA_C"/>
    <property type="match status" value="1"/>
</dbReference>
<dbReference type="EMBL" id="CP000804">
    <property type="protein sequence ID" value="ABU56820.1"/>
    <property type="molecule type" value="Genomic_DNA"/>
</dbReference>
<protein>
    <submittedName>
        <fullName evidence="6">2-dehydropantoate 2-reductase</fullName>
        <ecNumber evidence="6">1.1.1.169</ecNumber>
    </submittedName>
</protein>
<evidence type="ECO:0000256" key="3">
    <source>
        <dbReference type="ARBA" id="ARBA00023002"/>
    </source>
</evidence>
<dbReference type="InterPro" id="IPR013332">
    <property type="entry name" value="KPR_N"/>
</dbReference>
<evidence type="ECO:0000313" key="7">
    <source>
        <dbReference type="Proteomes" id="UP000000263"/>
    </source>
</evidence>
<dbReference type="FunFam" id="1.10.1040.10:FF:000017">
    <property type="entry name" value="2-dehydropantoate 2-reductase"/>
    <property type="match status" value="1"/>
</dbReference>
<evidence type="ECO:0000256" key="2">
    <source>
        <dbReference type="ARBA" id="ARBA00022857"/>
    </source>
</evidence>
<dbReference type="AlphaFoldDB" id="A7NH73"/>
<dbReference type="Gene3D" id="3.40.50.720">
    <property type="entry name" value="NAD(P)-binding Rossmann-like Domain"/>
    <property type="match status" value="1"/>
</dbReference>
<feature type="domain" description="Ketopantoate reductase N-terminal" evidence="4">
    <location>
        <begin position="3"/>
        <end position="172"/>
    </location>
</feature>
<dbReference type="InterPro" id="IPR013752">
    <property type="entry name" value="KPA_reductase"/>
</dbReference>
<keyword evidence="2" id="KW-0521">NADP</keyword>
<dbReference type="GO" id="GO:0008677">
    <property type="term" value="F:2-dehydropantoate 2-reductase activity"/>
    <property type="evidence" value="ECO:0007669"/>
    <property type="project" value="UniProtKB-EC"/>
</dbReference>
<dbReference type="eggNOG" id="COG1893">
    <property type="taxonomic scope" value="Bacteria"/>
</dbReference>
<accession>A7NH73</accession>
<dbReference type="GO" id="GO:0005737">
    <property type="term" value="C:cytoplasm"/>
    <property type="evidence" value="ECO:0007669"/>
    <property type="project" value="TreeGrafter"/>
</dbReference>
<evidence type="ECO:0000256" key="1">
    <source>
        <dbReference type="ARBA" id="ARBA00007870"/>
    </source>
</evidence>
<dbReference type="InterPro" id="IPR051402">
    <property type="entry name" value="KPR-Related"/>
</dbReference>
<dbReference type="InterPro" id="IPR008927">
    <property type="entry name" value="6-PGluconate_DH-like_C_sf"/>
</dbReference>
<evidence type="ECO:0000259" key="4">
    <source>
        <dbReference type="Pfam" id="PF02558"/>
    </source>
</evidence>
<dbReference type="EC" id="1.1.1.169" evidence="6"/>
<dbReference type="Gene3D" id="1.10.1040.10">
    <property type="entry name" value="N-(1-d-carboxylethyl)-l-norvaline Dehydrogenase, domain 2"/>
    <property type="match status" value="1"/>
</dbReference>
<sequence>MKICIFGAGSIGGYLGVRLANAGERVTLIARGANLAAIRERGMTLIETDGTTLIAHPALATDDPAVAGAHDVVIVAVKAHQLPAVAPMLRPLFHNETMVVPAQNGIPWWYFQRHGGPFEGRRIESVDPDGVIAANIETERIIGCVVYPATELEAPGVVRHIEGDRLTLGELDGSRSERVQQLSQTLARAGLKAPVRPRIRTEIWIKLWGNLAFNPVSALTRATLIDICRHPQARALIVAMMEEGQAVAEQLGITFGITIDQRIAGAEQVGAHKTSMLQDIEAGRATEADALVGAVAELGRLTHVPTPHIDAIYAAVKLLEHTVTRATPPRSA</sequence>
<dbReference type="KEGG" id="rca:Rcas_0698"/>
<dbReference type="FunFam" id="3.40.50.720:FF:000307">
    <property type="entry name" value="2-dehydropantoate 2-reductase"/>
    <property type="match status" value="1"/>
</dbReference>